<gene>
    <name evidence="1" type="ORF">HMPREF0454_02884</name>
</gene>
<dbReference type="HOGENOM" id="CLU_3136266_0_0_6"/>
<reference evidence="1 2" key="1">
    <citation type="submission" date="2011-08" db="EMBL/GenBank/DDBJ databases">
        <authorList>
            <person name="Weinstock G."/>
            <person name="Sodergren E."/>
            <person name="Clifton S."/>
            <person name="Fulton L."/>
            <person name="Fulton B."/>
            <person name="Courtney L."/>
            <person name="Fronick C."/>
            <person name="Harrison M."/>
            <person name="Strong C."/>
            <person name="Farmer C."/>
            <person name="Delahaunty K."/>
            <person name="Markovic C."/>
            <person name="Hall O."/>
            <person name="Minx P."/>
            <person name="Tomlinson C."/>
            <person name="Mitreva M."/>
            <person name="Hou S."/>
            <person name="Chen J."/>
            <person name="Wollam A."/>
            <person name="Pepin K.H."/>
            <person name="Johnson M."/>
            <person name="Bhonagiri V."/>
            <person name="Zhang X."/>
            <person name="Suruliraj S."/>
            <person name="Warren W."/>
            <person name="Chinwalla A."/>
            <person name="Mardis E.R."/>
            <person name="Wilson R.K."/>
        </authorList>
    </citation>
    <scope>NUCLEOTIDE SEQUENCE [LARGE SCALE GENOMIC DNA]</scope>
    <source>
        <strain evidence="1 2">ATCC 51873</strain>
    </source>
</reference>
<name>G9Y8B4_HAFAL</name>
<proteinExistence type="predicted"/>
<dbReference type="AlphaFoldDB" id="G9Y8B4"/>
<comment type="caution">
    <text evidence="1">The sequence shown here is derived from an EMBL/GenBank/DDBJ whole genome shotgun (WGS) entry which is preliminary data.</text>
</comment>
<sequence length="49" mass="5638">MFILIRYALAVDANAFSECYSGRNTLMSQCTFLLMTCLFLQMTVEIEAY</sequence>
<evidence type="ECO:0000313" key="2">
    <source>
        <dbReference type="Proteomes" id="UP000005959"/>
    </source>
</evidence>
<dbReference type="EMBL" id="AGCI01000067">
    <property type="protein sequence ID" value="EHM41499.1"/>
    <property type="molecule type" value="Genomic_DNA"/>
</dbReference>
<protein>
    <submittedName>
        <fullName evidence="1">Uncharacterized protein</fullName>
    </submittedName>
</protein>
<organism evidence="1 2">
    <name type="scientific">Hafnia alvei ATCC 51873</name>
    <dbReference type="NCBI Taxonomy" id="1002364"/>
    <lineage>
        <taxon>Bacteria</taxon>
        <taxon>Pseudomonadati</taxon>
        <taxon>Pseudomonadota</taxon>
        <taxon>Gammaproteobacteria</taxon>
        <taxon>Enterobacterales</taxon>
        <taxon>Hafniaceae</taxon>
        <taxon>Hafnia</taxon>
    </lineage>
</organism>
<dbReference type="Proteomes" id="UP000005959">
    <property type="component" value="Unassembled WGS sequence"/>
</dbReference>
<accession>G9Y8B4</accession>
<evidence type="ECO:0000313" key="1">
    <source>
        <dbReference type="EMBL" id="EHM41499.1"/>
    </source>
</evidence>